<dbReference type="KEGG" id="sphi:TS85_15740"/>
<keyword evidence="2" id="KW-0175">Coiled coil</keyword>
<feature type="coiled-coil region" evidence="2">
    <location>
        <begin position="60"/>
        <end position="91"/>
    </location>
</feature>
<dbReference type="InterPro" id="IPR054612">
    <property type="entry name" value="Phage_capsid-like_C"/>
</dbReference>
<reference evidence="4 5" key="2">
    <citation type="submission" date="2015-02" db="EMBL/GenBank/DDBJ databases">
        <title>The complete genome of Sphingomonas hengshuiensis sp. WHSC-8 isolated from soil of Hengshui Lake.</title>
        <authorList>
            <person name="Wei S."/>
            <person name="Guo J."/>
            <person name="Su C."/>
            <person name="Wu R."/>
            <person name="Zhang Z."/>
            <person name="Liang K."/>
            <person name="Li H."/>
            <person name="Wang T."/>
            <person name="Liu H."/>
            <person name="Zhang C."/>
            <person name="Li Z."/>
            <person name="Wang Q."/>
            <person name="Meng J."/>
        </authorList>
    </citation>
    <scope>NUCLEOTIDE SEQUENCE [LARGE SCALE GENOMIC DNA]</scope>
    <source>
        <strain evidence="4 5">WHSC-8</strain>
    </source>
</reference>
<evidence type="ECO:0000259" key="3">
    <source>
        <dbReference type="Pfam" id="PF05065"/>
    </source>
</evidence>
<protein>
    <recommendedName>
        <fullName evidence="3">Phage capsid-like C-terminal domain-containing protein</fullName>
    </recommendedName>
</protein>
<proteinExistence type="predicted"/>
<feature type="domain" description="Phage capsid-like C-terminal" evidence="3">
    <location>
        <begin position="148"/>
        <end position="437"/>
    </location>
</feature>
<dbReference type="InterPro" id="IPR024455">
    <property type="entry name" value="Phage_capsid"/>
</dbReference>
<name>A0A7U5BFZ7_9SPHN</name>
<evidence type="ECO:0000256" key="2">
    <source>
        <dbReference type="SAM" id="Coils"/>
    </source>
</evidence>
<dbReference type="Gene3D" id="3.30.2320.10">
    <property type="entry name" value="hypothetical protein PF0899 domain"/>
    <property type="match status" value="1"/>
</dbReference>
<evidence type="ECO:0000313" key="4">
    <source>
        <dbReference type="EMBL" id="AJP74565.1"/>
    </source>
</evidence>
<evidence type="ECO:0000313" key="5">
    <source>
        <dbReference type="Proteomes" id="UP000032300"/>
    </source>
</evidence>
<accession>A0A7U5BFZ7</accession>
<organism evidence="4 5">
    <name type="scientific">Sphingomonas hengshuiensis</name>
    <dbReference type="NCBI Taxonomy" id="1609977"/>
    <lineage>
        <taxon>Bacteria</taxon>
        <taxon>Pseudomonadati</taxon>
        <taxon>Pseudomonadota</taxon>
        <taxon>Alphaproteobacteria</taxon>
        <taxon>Sphingomonadales</taxon>
        <taxon>Sphingomonadaceae</taxon>
        <taxon>Sphingomonas</taxon>
    </lineage>
</organism>
<dbReference type="EMBL" id="CP010836">
    <property type="protein sequence ID" value="AJP74565.1"/>
    <property type="molecule type" value="Genomic_DNA"/>
</dbReference>
<reference evidence="4 5" key="1">
    <citation type="journal article" date="2015" name="Int. J. Syst. Evol. Microbiol.">
        <title>Sphingomonas hengshuiensis sp. nov., isolated from lake wetland.</title>
        <authorList>
            <person name="Wei S."/>
            <person name="Wang T."/>
            <person name="Liu H."/>
            <person name="Zhang C."/>
            <person name="Guo J."/>
            <person name="Wang Q."/>
            <person name="Liang K."/>
            <person name="Zhang Z."/>
        </authorList>
    </citation>
    <scope>NUCLEOTIDE SEQUENCE [LARGE SCALE GENOMIC DNA]</scope>
    <source>
        <strain evidence="4 5">WHSC-8</strain>
    </source>
</reference>
<sequence length="438" mass="47620">MAQPHALARAPETKDDNLTAEVKAAVDTLGRTFEEFKSQNDARLKQAEKKGEDAVTKDQVEKLNKAIDDGQAELKKRLDEMEAKANRIALSGGDAASEVKAARDFGELIGVKDFDPARLTEYKSDLGGYLRRNEFKATTMQVASDPSGGYWVTPDVSGRMVKKIYESTPMRQLANVVAIGTDALEGPIDNGDGDAAWVGETGTRGQTDTGQLGMWRIPVNELYAYPKVTQKLLEDSKIDVEAWISDKSNGKFARKENAAYINGDGNQKPKGLLQYSFATTADETRAWGVFQAIATGTSGGFGTGTNGSDKLLDLIFELKSGYRQNANFLMARRTVGAVRKLKDGQGNYLVDLRLRDGALVESIFGFPVADGEDMPAIGADSLSVLFGDFAEAYIIVDRLGTSVVRDNITQPGFVKYHMRRRVGGGAVNFEALKALKFG</sequence>
<dbReference type="SUPFAM" id="SSF56563">
    <property type="entry name" value="Major capsid protein gp5"/>
    <property type="match status" value="1"/>
</dbReference>
<dbReference type="Proteomes" id="UP000032300">
    <property type="component" value="Chromosome"/>
</dbReference>
<comment type="subcellular location">
    <subcellularLocation>
        <location evidence="1">Virion</location>
    </subcellularLocation>
</comment>
<gene>
    <name evidence="4" type="ORF">TS85_15740</name>
</gene>
<dbReference type="NCBIfam" id="TIGR01554">
    <property type="entry name" value="major_cap_HK97"/>
    <property type="match status" value="1"/>
</dbReference>
<dbReference type="Pfam" id="PF05065">
    <property type="entry name" value="Phage_capsid"/>
    <property type="match status" value="1"/>
</dbReference>
<dbReference type="AlphaFoldDB" id="A0A7U5BFZ7"/>
<dbReference type="Gene3D" id="3.30.2400.10">
    <property type="entry name" value="Major capsid protein gp5"/>
    <property type="match status" value="1"/>
</dbReference>
<evidence type="ECO:0000256" key="1">
    <source>
        <dbReference type="ARBA" id="ARBA00004328"/>
    </source>
</evidence>
<keyword evidence="5" id="KW-1185">Reference proteome</keyword>